<reference evidence="2" key="1">
    <citation type="submission" date="2015-10" db="EMBL/GenBank/DDBJ databases">
        <authorList>
            <person name="Gilbert D.G."/>
        </authorList>
    </citation>
    <scope>NUCLEOTIDE SEQUENCE</scope>
</reference>
<keyword evidence="2" id="KW-0560">Oxidoreductase</keyword>
<protein>
    <submittedName>
        <fullName evidence="2">Glyoxalase/Bleomycin resistance protein/Dioxygenase family protein</fullName>
    </submittedName>
</protein>
<dbReference type="PROSITE" id="PS51819">
    <property type="entry name" value="VOC"/>
    <property type="match status" value="1"/>
</dbReference>
<accession>A0A160TWB5</accession>
<dbReference type="InterPro" id="IPR004360">
    <property type="entry name" value="Glyas_Fos-R_dOase_dom"/>
</dbReference>
<dbReference type="GO" id="GO:0051213">
    <property type="term" value="F:dioxygenase activity"/>
    <property type="evidence" value="ECO:0007669"/>
    <property type="project" value="UniProtKB-KW"/>
</dbReference>
<dbReference type="SUPFAM" id="SSF54593">
    <property type="entry name" value="Glyoxalase/Bleomycin resistance protein/Dihydroxybiphenyl dioxygenase"/>
    <property type="match status" value="1"/>
</dbReference>
<dbReference type="InterPro" id="IPR037523">
    <property type="entry name" value="VOC_core"/>
</dbReference>
<dbReference type="PANTHER" id="PTHR33993:SF5">
    <property type="entry name" value="GLYOXALASE"/>
    <property type="match status" value="1"/>
</dbReference>
<evidence type="ECO:0000259" key="1">
    <source>
        <dbReference type="PROSITE" id="PS51819"/>
    </source>
</evidence>
<gene>
    <name evidence="2" type="ORF">MGWOODY_Hyp100</name>
</gene>
<name>A0A160TWB5_9ZZZZ</name>
<dbReference type="AlphaFoldDB" id="A0A160TWB5"/>
<dbReference type="InterPro" id="IPR052164">
    <property type="entry name" value="Anthracycline_SecMetBiosynth"/>
</dbReference>
<proteinExistence type="predicted"/>
<dbReference type="Gene3D" id="3.10.180.10">
    <property type="entry name" value="2,3-Dihydroxybiphenyl 1,2-Dioxygenase, domain 1"/>
    <property type="match status" value="1"/>
</dbReference>
<dbReference type="Pfam" id="PF00903">
    <property type="entry name" value="Glyoxalase"/>
    <property type="match status" value="1"/>
</dbReference>
<dbReference type="InterPro" id="IPR029068">
    <property type="entry name" value="Glyas_Bleomycin-R_OHBP_Dase"/>
</dbReference>
<organism evidence="2">
    <name type="scientific">hydrothermal vent metagenome</name>
    <dbReference type="NCBI Taxonomy" id="652676"/>
    <lineage>
        <taxon>unclassified sequences</taxon>
        <taxon>metagenomes</taxon>
        <taxon>ecological metagenomes</taxon>
    </lineage>
</organism>
<feature type="domain" description="VOC" evidence="1">
    <location>
        <begin position="6"/>
        <end position="125"/>
    </location>
</feature>
<dbReference type="EMBL" id="CZQD01000013">
    <property type="protein sequence ID" value="CUS55830.1"/>
    <property type="molecule type" value="Genomic_DNA"/>
</dbReference>
<evidence type="ECO:0000313" key="2">
    <source>
        <dbReference type="EMBL" id="CUS55830.1"/>
    </source>
</evidence>
<keyword evidence="2" id="KW-0223">Dioxygenase</keyword>
<sequence length="132" mass="14687">MAKVIGLGGLFFLCRDVDATRAWYTRVLGVQIDEYGGASFSQADAAARFPQGARTIWAPFKAGSDYFKPSDSDFMMNLMVDDLDAMIEQIKAEGVEMEGEPMTESYGKFAWIMDPDGRKVELWEPIEAQPAT</sequence>
<dbReference type="PANTHER" id="PTHR33993">
    <property type="entry name" value="GLYOXALASE-RELATED"/>
    <property type="match status" value="1"/>
</dbReference>